<dbReference type="Gene3D" id="3.90.550.10">
    <property type="entry name" value="Spore Coat Polysaccharide Biosynthesis Protein SpsA, Chain A"/>
    <property type="match status" value="1"/>
</dbReference>
<gene>
    <name evidence="6" type="ORF">MM415A00136_0045</name>
    <name evidence="5" type="ORF">MM415B00397_0060</name>
</gene>
<dbReference type="GO" id="GO:0016758">
    <property type="term" value="F:hexosyltransferase activity"/>
    <property type="evidence" value="ECO:0007669"/>
    <property type="project" value="InterPro"/>
</dbReference>
<dbReference type="EMBL" id="MT145195">
    <property type="protein sequence ID" value="QJI05163.1"/>
    <property type="molecule type" value="Genomic_DNA"/>
</dbReference>
<dbReference type="PANTHER" id="PTHR10462">
    <property type="entry name" value="GLYCOSYLTRANSFERASE-RELATED"/>
    <property type="match status" value="1"/>
</dbReference>
<comment type="cofactor">
    <cofactor evidence="1">
        <name>Mn(2+)</name>
        <dbReference type="ChEBI" id="CHEBI:29035"/>
    </cofactor>
</comment>
<dbReference type="EMBL" id="MT141538">
    <property type="protein sequence ID" value="QJA65448.1"/>
    <property type="molecule type" value="Genomic_DNA"/>
</dbReference>
<organism evidence="6">
    <name type="scientific">viral metagenome</name>
    <dbReference type="NCBI Taxonomy" id="1070528"/>
    <lineage>
        <taxon>unclassified sequences</taxon>
        <taxon>metagenomes</taxon>
        <taxon>organismal metagenomes</taxon>
    </lineage>
</organism>
<dbReference type="InterPro" id="IPR029044">
    <property type="entry name" value="Nucleotide-diphossugar_trans"/>
</dbReference>
<dbReference type="AlphaFoldDB" id="A0A6M3Y513"/>
<evidence type="ECO:0000313" key="5">
    <source>
        <dbReference type="EMBL" id="QJA65448.1"/>
    </source>
</evidence>
<comment type="similarity">
    <text evidence="2">Belongs to the glycosyltransferase 6 family.</text>
</comment>
<reference evidence="6" key="1">
    <citation type="submission" date="2020-03" db="EMBL/GenBank/DDBJ databases">
        <title>The deep terrestrial virosphere.</title>
        <authorList>
            <person name="Holmfeldt K."/>
            <person name="Nilsson E."/>
            <person name="Simone D."/>
            <person name="Lopez-Fernandez M."/>
            <person name="Wu X."/>
            <person name="de Brujin I."/>
            <person name="Lundin D."/>
            <person name="Andersson A."/>
            <person name="Bertilsson S."/>
            <person name="Dopson M."/>
        </authorList>
    </citation>
    <scope>NUCLEOTIDE SEQUENCE</scope>
    <source>
        <strain evidence="6">MM415A00136</strain>
        <strain evidence="5">MM415B00397</strain>
    </source>
</reference>
<dbReference type="Pfam" id="PF03414">
    <property type="entry name" value="Glyco_transf_6"/>
    <property type="match status" value="1"/>
</dbReference>
<dbReference type="InterPro" id="IPR005076">
    <property type="entry name" value="Glyco_trans_6"/>
</dbReference>
<keyword evidence="4 6" id="KW-0808">Transferase</keyword>
<accession>A0A6M3Y513</accession>
<evidence type="ECO:0000313" key="6">
    <source>
        <dbReference type="EMBL" id="QJI05163.1"/>
    </source>
</evidence>
<dbReference type="GO" id="GO:0005975">
    <property type="term" value="P:carbohydrate metabolic process"/>
    <property type="evidence" value="ECO:0007669"/>
    <property type="project" value="InterPro"/>
</dbReference>
<dbReference type="PANTHER" id="PTHR10462:SF53">
    <property type="entry name" value="HISTO-BLOOD GROUP ABO SYSTEM TRANSFERASE 1-LIKE"/>
    <property type="match status" value="1"/>
</dbReference>
<dbReference type="SUPFAM" id="SSF53448">
    <property type="entry name" value="Nucleotide-diphospho-sugar transferases"/>
    <property type="match status" value="1"/>
</dbReference>
<evidence type="ECO:0000256" key="1">
    <source>
        <dbReference type="ARBA" id="ARBA00001936"/>
    </source>
</evidence>
<sequence>MKNTKPKIALLSVCLNQPYWPYAKKLYEDVDKHLLKGHQIDKFLWTDMPPMEGINVIPTPPITWPLPTLMRYNLYLQEEERLKEYDYIYHIDVDMEFREDVGEEILTKKGLMAAIHPMFTKKKGFEYAPFELNKESTAYVDDPDPKAYYAGGFQGGKAKPFIKAMKKMKENIDKDFNNNYIARWNDESHWNKYLQENPPEIVLSPSYVYPDSLIPDYYEKIWPENHGYIPKIITITKPFTISKEGGTAVREHLERLSRL</sequence>
<evidence type="ECO:0000256" key="4">
    <source>
        <dbReference type="ARBA" id="ARBA00022679"/>
    </source>
</evidence>
<evidence type="ECO:0000256" key="3">
    <source>
        <dbReference type="ARBA" id="ARBA00022676"/>
    </source>
</evidence>
<name>A0A6M3Y513_9ZZZZ</name>
<keyword evidence="3" id="KW-0328">Glycosyltransferase</keyword>
<dbReference type="GO" id="GO:0016020">
    <property type="term" value="C:membrane"/>
    <property type="evidence" value="ECO:0007669"/>
    <property type="project" value="InterPro"/>
</dbReference>
<proteinExistence type="inferred from homology"/>
<evidence type="ECO:0000256" key="2">
    <source>
        <dbReference type="ARBA" id="ARBA00010413"/>
    </source>
</evidence>
<protein>
    <submittedName>
        <fullName evidence="6">Putative glycosyltransferase</fullName>
    </submittedName>
</protein>